<keyword evidence="2" id="KW-1185">Reference proteome</keyword>
<dbReference type="AlphaFoldDB" id="A0A223KUP5"/>
<reference evidence="1 2" key="1">
    <citation type="submission" date="2016-12" db="EMBL/GenBank/DDBJ databases">
        <title>The whole genome sequencing and assembly of Bacillus cohnii DSM 6307T strain.</title>
        <authorList>
            <person name="Lee Y.-J."/>
            <person name="Yi H."/>
            <person name="Bahn Y.-S."/>
            <person name="Kim J.F."/>
            <person name="Lee D.-W."/>
        </authorList>
    </citation>
    <scope>NUCLEOTIDE SEQUENCE [LARGE SCALE GENOMIC DNA]</scope>
    <source>
        <strain evidence="1 2">DSM 6307</strain>
    </source>
</reference>
<organism evidence="1 2">
    <name type="scientific">Sutcliffiella cohnii</name>
    <dbReference type="NCBI Taxonomy" id="33932"/>
    <lineage>
        <taxon>Bacteria</taxon>
        <taxon>Bacillati</taxon>
        <taxon>Bacillota</taxon>
        <taxon>Bacilli</taxon>
        <taxon>Bacillales</taxon>
        <taxon>Bacillaceae</taxon>
        <taxon>Sutcliffiella</taxon>
    </lineage>
</organism>
<dbReference type="KEGG" id="bcoh:BC6307_18240"/>
<gene>
    <name evidence="1" type="ORF">BC6307_18240</name>
</gene>
<dbReference type="Proteomes" id="UP000215224">
    <property type="component" value="Chromosome"/>
</dbReference>
<dbReference type="RefSeq" id="WP_066412316.1">
    <property type="nucleotide sequence ID" value="NZ_CP018866.1"/>
</dbReference>
<dbReference type="STRING" id="1314751.GCA_001591425_00742"/>
<accession>A0A223KUP5</accession>
<proteinExistence type="predicted"/>
<name>A0A223KUP5_9BACI</name>
<evidence type="ECO:0000313" key="1">
    <source>
        <dbReference type="EMBL" id="AST93058.1"/>
    </source>
</evidence>
<dbReference type="EMBL" id="CP018866">
    <property type="protein sequence ID" value="AST93058.1"/>
    <property type="molecule type" value="Genomic_DNA"/>
</dbReference>
<sequence length="120" mass="14169">MLVTKITYSSVNNTFTDFSSPYIKKYEHNYYKVFPEKLDKQIADVKVNDNLIEISFLEDLELKEYILLHEVIKSIQLDVKGTIDDSNSFLGYTELGERAYIIRNWSKWIGYVHESMKNCQ</sequence>
<protein>
    <submittedName>
        <fullName evidence="1">Uncharacterized protein</fullName>
    </submittedName>
</protein>
<evidence type="ECO:0000313" key="2">
    <source>
        <dbReference type="Proteomes" id="UP000215224"/>
    </source>
</evidence>